<dbReference type="AlphaFoldDB" id="A0A330LPB4"/>
<proteinExistence type="predicted"/>
<dbReference type="KEGG" id="mya:MORIYA_2055"/>
<evidence type="ECO:0000313" key="1">
    <source>
        <dbReference type="EMBL" id="SQD78533.1"/>
    </source>
</evidence>
<evidence type="ECO:0000313" key="2">
    <source>
        <dbReference type="Proteomes" id="UP000250163"/>
    </source>
</evidence>
<dbReference type="EMBL" id="LS483250">
    <property type="protein sequence ID" value="SQD78533.1"/>
    <property type="molecule type" value="Genomic_DNA"/>
</dbReference>
<name>A0A330LPB4_9GAMM</name>
<gene>
    <name evidence="1" type="ORF">MORIYA_2055</name>
</gene>
<organism evidence="1 2">
    <name type="scientific">Moritella yayanosii</name>
    <dbReference type="NCBI Taxonomy" id="69539"/>
    <lineage>
        <taxon>Bacteria</taxon>
        <taxon>Pseudomonadati</taxon>
        <taxon>Pseudomonadota</taxon>
        <taxon>Gammaproteobacteria</taxon>
        <taxon>Alteromonadales</taxon>
        <taxon>Moritellaceae</taxon>
        <taxon>Moritella</taxon>
    </lineage>
</organism>
<reference evidence="2" key="1">
    <citation type="submission" date="2018-05" db="EMBL/GenBank/DDBJ databases">
        <authorList>
            <person name="Cea G.-C."/>
            <person name="William W."/>
        </authorList>
    </citation>
    <scope>NUCLEOTIDE SEQUENCE [LARGE SCALE GENOMIC DNA]</scope>
    <source>
        <strain evidence="2">DB21MT 5</strain>
    </source>
</reference>
<dbReference type="Proteomes" id="UP000250163">
    <property type="component" value="Chromosome MORIYA"/>
</dbReference>
<accession>A0A330LPB4</accession>
<protein>
    <submittedName>
        <fullName evidence="1">Uncharacterized protein</fullName>
    </submittedName>
</protein>
<keyword evidence="2" id="KW-1185">Reference proteome</keyword>
<sequence>MNDACDILHVTTIVMLLVNMSGRDKTQKRDNQMLSHGCNMNLSVDQKASTSQKISTNINHSTSLSKFIARKSGSWNR</sequence>